<name>A0AAV2QQ23_MEGNR</name>
<sequence length="1310" mass="145775">MAHHYTKVASNDLSPNHNSGVTNIPSDRSETGSASSLNSEFGGFSNLWLEDSGRPDPSSHFADDGDSGRCSNRSRRSSNSSSNISNSSLGGLTGLWDEDQALQPLNTENDDLSYDSSSTTSSSGLGALSGLWDGTDGGSSSPTLARTNVQATEKITVIRNTGLLGAPTPKSHCSMRETNVATTAATAVATVAASTTIATAVVATTAIATTTVTTAAVATTAVATTPTDPIAVATTVVATLLATRPPPTGPAPLAISEGDNNVLRLFMVLRRTGPVATAMAQIYTVLTEVGHEGVKAYCINILGFSAREYNSAFNAGERKLFEDPWDPLQQDVTLLYKLLQRVCGLEWPGDAIWTTPGDTIEYMLYNAKTERNILAHEVVSLTKLHVSRTLAKLIVIFSTAFNKVSEITGQILDQEKDTFVKTLDDILNANVSSPTWKQCQQYLKDAKEEKLSRVIALARKDLNRLHDKMKLISPITWGMHNPKSTLMIDKIFTELDMRKKDTAVKLEELFELSQVVIVQGLNGSGKSVIARQIFHSWCTNNHQIVKLDDCDIIVPIQCPFIRSRDLVTYLKDELLYHALRNVQYEEVVSELQDARLIFIIDGWDEAAPLAKNIVFESFSKFPGSRFLITSRPQYSKDLQRDIERHSHGLKVIEVNVLGFNEEKQNEYIKKMFICMSESSTLSQGETQKSLNEFLAFLKSKRSLLGKMVQLPLILSFLIVLWLDNSQEVTKLSTTTQVYSLLLKMTLHRMVERIRSHDGEKRHTEELMSTCNQWILYLAKEAWEALTMNQTFLTDNRSINLMEECQRLDINTMDVMSSLLQSDTAGTLLNNVLIWSFHHRTMQEFLAALHLRQMVNQSDESLLPLFENEEPNHTPDDEKESCITLILNICFGAACCQQEREITMPCLIESKELNLMNVIVFLSALLTHEGKMSQFQAKNILKVSKKFNSNRNVIAKLIIECEENNYITKCIKSKRFHIKHFTSKDLTNILVISKYTICTFCKNLRITIHEVTDELIEFIVRLLTSYNIIPNMIAYSAIVINTTTFMLSQKLSALSRNDLDIFEVSVNSSGIYYLSPTKKDLLIPSTTNNIRGRRTRSKSKRSNAIECESNELSNILKGNMQSHASYAYTDLLGEYGSNDEYGFNPYSNIDLTFYESSIPPSFVKYENLPRKPSPEPSPLPIPISPRIPPPQPPPPPPPITSSITGPPPTPSGSTSEPPSSPNQITSSTTGPPAPGSTRELPQSLPLLSPRPGYISIPRSIHQKPKETVYIGDMKLPPALAQDLEYALKRGNLLFLDENNYDDDDMSSDSDW</sequence>
<reference evidence="3 4" key="1">
    <citation type="submission" date="2024-05" db="EMBL/GenBank/DDBJ databases">
        <authorList>
            <person name="Wallberg A."/>
        </authorList>
    </citation>
    <scope>NUCLEOTIDE SEQUENCE [LARGE SCALE GENOMIC DNA]</scope>
</reference>
<dbReference type="PANTHER" id="PTHR46844">
    <property type="entry name" value="SLR5058 PROTEIN"/>
    <property type="match status" value="1"/>
</dbReference>
<feature type="compositionally biased region" description="Polar residues" evidence="1">
    <location>
        <begin position="138"/>
        <end position="148"/>
    </location>
</feature>
<feature type="region of interest" description="Disordered" evidence="1">
    <location>
        <begin position="1"/>
        <end position="89"/>
    </location>
</feature>
<comment type="caution">
    <text evidence="3">The sequence shown here is derived from an EMBL/GenBank/DDBJ whole genome shotgun (WGS) entry which is preliminary data.</text>
</comment>
<dbReference type="PROSITE" id="PS50837">
    <property type="entry name" value="NACHT"/>
    <property type="match status" value="1"/>
</dbReference>
<evidence type="ECO:0000313" key="3">
    <source>
        <dbReference type="EMBL" id="CAL4092314.1"/>
    </source>
</evidence>
<dbReference type="EMBL" id="CAXKWB010008762">
    <property type="protein sequence ID" value="CAL4092314.1"/>
    <property type="molecule type" value="Genomic_DNA"/>
</dbReference>
<dbReference type="Gene3D" id="3.40.50.300">
    <property type="entry name" value="P-loop containing nucleotide triphosphate hydrolases"/>
    <property type="match status" value="1"/>
</dbReference>
<dbReference type="InterPro" id="IPR027417">
    <property type="entry name" value="P-loop_NTPase"/>
</dbReference>
<dbReference type="InterPro" id="IPR007111">
    <property type="entry name" value="NACHT_NTPase"/>
</dbReference>
<feature type="non-terminal residue" evidence="3">
    <location>
        <position position="1310"/>
    </location>
</feature>
<dbReference type="Proteomes" id="UP001497623">
    <property type="component" value="Unassembled WGS sequence"/>
</dbReference>
<dbReference type="PANTHER" id="PTHR46844:SF1">
    <property type="entry name" value="SLR5058 PROTEIN"/>
    <property type="match status" value="1"/>
</dbReference>
<feature type="domain" description="NACHT" evidence="2">
    <location>
        <begin position="514"/>
        <end position="632"/>
    </location>
</feature>
<protein>
    <recommendedName>
        <fullName evidence="2">NACHT domain-containing protein</fullName>
    </recommendedName>
</protein>
<organism evidence="3 4">
    <name type="scientific">Meganyctiphanes norvegica</name>
    <name type="common">Northern krill</name>
    <name type="synonym">Thysanopoda norvegica</name>
    <dbReference type="NCBI Taxonomy" id="48144"/>
    <lineage>
        <taxon>Eukaryota</taxon>
        <taxon>Metazoa</taxon>
        <taxon>Ecdysozoa</taxon>
        <taxon>Arthropoda</taxon>
        <taxon>Crustacea</taxon>
        <taxon>Multicrustacea</taxon>
        <taxon>Malacostraca</taxon>
        <taxon>Eumalacostraca</taxon>
        <taxon>Eucarida</taxon>
        <taxon>Euphausiacea</taxon>
        <taxon>Euphausiidae</taxon>
        <taxon>Meganyctiphanes</taxon>
    </lineage>
</organism>
<proteinExistence type="predicted"/>
<evidence type="ECO:0000259" key="2">
    <source>
        <dbReference type="PROSITE" id="PS50837"/>
    </source>
</evidence>
<feature type="compositionally biased region" description="Pro residues" evidence="1">
    <location>
        <begin position="1173"/>
        <end position="1209"/>
    </location>
</feature>
<evidence type="ECO:0000256" key="1">
    <source>
        <dbReference type="SAM" id="MobiDB-lite"/>
    </source>
</evidence>
<feature type="compositionally biased region" description="Low complexity" evidence="1">
    <location>
        <begin position="77"/>
        <end position="88"/>
    </location>
</feature>
<gene>
    <name evidence="3" type="ORF">MNOR_LOCUS14564</name>
</gene>
<feature type="compositionally biased region" description="Polar residues" evidence="1">
    <location>
        <begin position="8"/>
        <end position="39"/>
    </location>
</feature>
<feature type="compositionally biased region" description="Low complexity" evidence="1">
    <location>
        <begin position="1239"/>
        <end position="1250"/>
    </location>
</feature>
<dbReference type="SUPFAM" id="SSF52540">
    <property type="entry name" value="P-loop containing nucleoside triphosphate hydrolases"/>
    <property type="match status" value="1"/>
</dbReference>
<dbReference type="Pfam" id="PF05729">
    <property type="entry name" value="NACHT"/>
    <property type="match status" value="1"/>
</dbReference>
<feature type="region of interest" description="Disordered" evidence="1">
    <location>
        <begin position="129"/>
        <end position="148"/>
    </location>
</feature>
<keyword evidence="4" id="KW-1185">Reference proteome</keyword>
<accession>A0AAV2QQ23</accession>
<evidence type="ECO:0000313" key="4">
    <source>
        <dbReference type="Proteomes" id="UP001497623"/>
    </source>
</evidence>
<feature type="region of interest" description="Disordered" evidence="1">
    <location>
        <begin position="1166"/>
        <end position="1258"/>
    </location>
</feature>